<comment type="subunit">
    <text evidence="11">Component of the MCM2-7 complex.</text>
</comment>
<dbReference type="PRINTS" id="PR01659">
    <property type="entry name" value="MCMPROTEIN3"/>
</dbReference>
<dbReference type="InterPro" id="IPR056575">
    <property type="entry name" value="WH_MCM3_C"/>
</dbReference>
<dbReference type="PRINTS" id="PR01657">
    <property type="entry name" value="MCMFAMILY"/>
</dbReference>
<evidence type="ECO:0000256" key="5">
    <source>
        <dbReference type="ARBA" id="ARBA00022801"/>
    </source>
</evidence>
<keyword evidence="15" id="KW-1185">Reference proteome</keyword>
<dbReference type="Pfam" id="PF14551">
    <property type="entry name" value="MCM_N"/>
    <property type="match status" value="1"/>
</dbReference>
<evidence type="ECO:0000256" key="1">
    <source>
        <dbReference type="ARBA" id="ARBA00004123"/>
    </source>
</evidence>
<evidence type="ECO:0000313" key="15">
    <source>
        <dbReference type="Proteomes" id="UP000245609"/>
    </source>
</evidence>
<dbReference type="Gene3D" id="2.20.28.10">
    <property type="match status" value="1"/>
</dbReference>
<evidence type="ECO:0000256" key="11">
    <source>
        <dbReference type="RuleBase" id="RU368061"/>
    </source>
</evidence>
<keyword evidence="4 10" id="KW-0547">Nucleotide-binding</keyword>
<gene>
    <name evidence="14" type="ORF">BB560_002150</name>
</gene>
<dbReference type="GO" id="GO:0043596">
    <property type="term" value="C:nuclear replication fork"/>
    <property type="evidence" value="ECO:0007669"/>
    <property type="project" value="UniProtKB-ARBA"/>
</dbReference>
<dbReference type="PROSITE" id="PS00847">
    <property type="entry name" value="MCM_1"/>
    <property type="match status" value="1"/>
</dbReference>
<dbReference type="InterPro" id="IPR018525">
    <property type="entry name" value="MCM_CS"/>
</dbReference>
<comment type="caution">
    <text evidence="14">The sequence shown here is derived from an EMBL/GenBank/DDBJ whole genome shotgun (WGS) entry which is preliminary data.</text>
</comment>
<feature type="domain" description="MCM C-terminal AAA(+) ATPase" evidence="13">
    <location>
        <begin position="367"/>
        <end position="573"/>
    </location>
</feature>
<dbReference type="SUPFAM" id="SSF50249">
    <property type="entry name" value="Nucleic acid-binding proteins"/>
    <property type="match status" value="1"/>
</dbReference>
<dbReference type="GO" id="GO:0016887">
    <property type="term" value="F:ATP hydrolysis activity"/>
    <property type="evidence" value="ECO:0007669"/>
    <property type="project" value="RHEA"/>
</dbReference>
<dbReference type="PANTHER" id="PTHR11630:SF46">
    <property type="entry name" value="DNA REPLICATION LICENSING FACTOR MCM3-RELATED"/>
    <property type="match status" value="1"/>
</dbReference>
<evidence type="ECO:0000256" key="12">
    <source>
        <dbReference type="SAM" id="MobiDB-lite"/>
    </source>
</evidence>
<dbReference type="GO" id="GO:0006271">
    <property type="term" value="P:DNA strand elongation involved in DNA replication"/>
    <property type="evidence" value="ECO:0007669"/>
    <property type="project" value="TreeGrafter"/>
</dbReference>
<keyword evidence="6 11" id="KW-0347">Helicase</keyword>
<reference evidence="14 15" key="1">
    <citation type="journal article" date="2018" name="MBio">
        <title>Comparative Genomics Reveals the Core Gene Toolbox for the Fungus-Insect Symbiosis.</title>
        <authorList>
            <person name="Wang Y."/>
            <person name="Stata M."/>
            <person name="Wang W."/>
            <person name="Stajich J.E."/>
            <person name="White M.M."/>
            <person name="Moncalvo J.M."/>
        </authorList>
    </citation>
    <scope>NUCLEOTIDE SEQUENCE [LARGE SCALE GENOMIC DNA]</scope>
    <source>
        <strain evidence="14 15">SC-DP-2</strain>
    </source>
</reference>
<protein>
    <recommendedName>
        <fullName evidence="11">DNA replication licensing factor MCM3</fullName>
        <ecNumber evidence="11">3.6.4.12</ecNumber>
    </recommendedName>
</protein>
<feature type="compositionally biased region" description="Low complexity" evidence="12">
    <location>
        <begin position="323"/>
        <end position="333"/>
    </location>
</feature>
<proteinExistence type="inferred from homology"/>
<dbReference type="InterPro" id="IPR001208">
    <property type="entry name" value="MCM_dom"/>
</dbReference>
<comment type="similarity">
    <text evidence="2 10">Belongs to the MCM family.</text>
</comment>
<dbReference type="GO" id="GO:0006279">
    <property type="term" value="P:premeiotic DNA replication"/>
    <property type="evidence" value="ECO:0007669"/>
    <property type="project" value="UniProtKB-ARBA"/>
</dbReference>
<evidence type="ECO:0000256" key="8">
    <source>
        <dbReference type="ARBA" id="ARBA00023125"/>
    </source>
</evidence>
<dbReference type="Pfam" id="PF17207">
    <property type="entry name" value="MCM_OB"/>
    <property type="match status" value="1"/>
</dbReference>
<dbReference type="Pfam" id="PF00493">
    <property type="entry name" value="MCM"/>
    <property type="match status" value="1"/>
</dbReference>
<dbReference type="Proteomes" id="UP000245609">
    <property type="component" value="Unassembled WGS sequence"/>
</dbReference>
<dbReference type="STRING" id="133381.A0A2T9ZFM4"/>
<dbReference type="InterPro" id="IPR041562">
    <property type="entry name" value="MCM_lid"/>
</dbReference>
<feature type="compositionally biased region" description="Polar residues" evidence="12">
    <location>
        <begin position="805"/>
        <end position="824"/>
    </location>
</feature>
<dbReference type="PROSITE" id="PS50051">
    <property type="entry name" value="MCM_2"/>
    <property type="match status" value="1"/>
</dbReference>
<evidence type="ECO:0000256" key="7">
    <source>
        <dbReference type="ARBA" id="ARBA00022840"/>
    </source>
</evidence>
<dbReference type="Gene3D" id="2.40.50.140">
    <property type="entry name" value="Nucleic acid-binding proteins"/>
    <property type="match status" value="1"/>
</dbReference>
<dbReference type="SMART" id="SM00350">
    <property type="entry name" value="MCM"/>
    <property type="match status" value="1"/>
</dbReference>
<dbReference type="AlphaFoldDB" id="A0A2T9ZFM4"/>
<dbReference type="GO" id="GO:1902975">
    <property type="term" value="P:mitotic DNA replication initiation"/>
    <property type="evidence" value="ECO:0007669"/>
    <property type="project" value="TreeGrafter"/>
</dbReference>
<organism evidence="14 15">
    <name type="scientific">Smittium megazygosporum</name>
    <dbReference type="NCBI Taxonomy" id="133381"/>
    <lineage>
        <taxon>Eukaryota</taxon>
        <taxon>Fungi</taxon>
        <taxon>Fungi incertae sedis</taxon>
        <taxon>Zoopagomycota</taxon>
        <taxon>Kickxellomycotina</taxon>
        <taxon>Harpellomycetes</taxon>
        <taxon>Harpellales</taxon>
        <taxon>Legeriomycetaceae</taxon>
        <taxon>Smittium</taxon>
    </lineage>
</organism>
<dbReference type="Gene3D" id="3.30.1640.10">
    <property type="entry name" value="mini-chromosome maintenance (MCM) complex, chain A, domain 1"/>
    <property type="match status" value="1"/>
</dbReference>
<dbReference type="InterPro" id="IPR033762">
    <property type="entry name" value="MCM_OB"/>
</dbReference>
<keyword evidence="9 11" id="KW-0539">Nucleus</keyword>
<dbReference type="EMBL" id="MBFS01000242">
    <property type="protein sequence ID" value="PVV03370.1"/>
    <property type="molecule type" value="Genomic_DNA"/>
</dbReference>
<evidence type="ECO:0000259" key="13">
    <source>
        <dbReference type="PROSITE" id="PS50051"/>
    </source>
</evidence>
<keyword evidence="5 11" id="KW-0378">Hydrolase</keyword>
<evidence type="ECO:0000313" key="14">
    <source>
        <dbReference type="EMBL" id="PVV03370.1"/>
    </source>
</evidence>
<keyword evidence="8 10" id="KW-0238">DNA-binding</keyword>
<dbReference type="GO" id="GO:0000727">
    <property type="term" value="P:double-strand break repair via break-induced replication"/>
    <property type="evidence" value="ECO:0007669"/>
    <property type="project" value="TreeGrafter"/>
</dbReference>
<accession>A0A2T9ZFM4</accession>
<name>A0A2T9ZFM4_9FUNG</name>
<dbReference type="SUPFAM" id="SSF52540">
    <property type="entry name" value="P-loop containing nucleoside triphosphate hydrolases"/>
    <property type="match status" value="1"/>
</dbReference>
<dbReference type="Gene3D" id="3.40.50.300">
    <property type="entry name" value="P-loop containing nucleotide triphosphate hydrolases"/>
    <property type="match status" value="1"/>
</dbReference>
<evidence type="ECO:0000256" key="3">
    <source>
        <dbReference type="ARBA" id="ARBA00022705"/>
    </source>
</evidence>
<dbReference type="GO" id="GO:0031261">
    <property type="term" value="C:DNA replication preinitiation complex"/>
    <property type="evidence" value="ECO:0007669"/>
    <property type="project" value="UniProtKB-ARBA"/>
</dbReference>
<dbReference type="InterPro" id="IPR012340">
    <property type="entry name" value="NA-bd_OB-fold"/>
</dbReference>
<dbReference type="Pfam" id="PF23191">
    <property type="entry name" value="WHD_MCM3_C"/>
    <property type="match status" value="1"/>
</dbReference>
<evidence type="ECO:0000256" key="4">
    <source>
        <dbReference type="ARBA" id="ARBA00022741"/>
    </source>
</evidence>
<keyword evidence="7 10" id="KW-0067">ATP-binding</keyword>
<dbReference type="InterPro" id="IPR027925">
    <property type="entry name" value="MCM_N"/>
</dbReference>
<evidence type="ECO:0000256" key="9">
    <source>
        <dbReference type="ARBA" id="ARBA00023242"/>
    </source>
</evidence>
<dbReference type="GO" id="GO:0017116">
    <property type="term" value="F:single-stranded DNA helicase activity"/>
    <property type="evidence" value="ECO:0007669"/>
    <property type="project" value="TreeGrafter"/>
</dbReference>
<dbReference type="GO" id="GO:0003697">
    <property type="term" value="F:single-stranded DNA binding"/>
    <property type="evidence" value="ECO:0007669"/>
    <property type="project" value="TreeGrafter"/>
</dbReference>
<evidence type="ECO:0000256" key="10">
    <source>
        <dbReference type="RuleBase" id="RU004070"/>
    </source>
</evidence>
<sequence>MAMAMSADPATVAPSSDGNFITPNLSILAEDLFKERVNFFKEFLNQDFAENQYISELKKLALVGGGRLLIDLDFLREYDNDACEAILNQPSEYIPAFEAAATELAKTFADPSNSFDSTISSQDIYIPIGFTGSFGDASISPRKLGSKFIGKLVCIEGIVTRTSLVRPKIIRSVHYSEKKATFYSKLYKDQTSTNNAFINSVKQPQLLNQNSSAFSSTGYPKEDDEGNPLTTEFGLSCYKNHQTINIQEMPERAPPGQLPRGIDVILDSDLVDNTKPGDRVLIVGIYRALAGKSAASSSAIFRSVLIANSVRAFGASSLVWNDSTTTSSSSSNKNQKESSSEKNTAPVIHLSDGDIKNIRTLAKSSDIVELLAASIAPSIYGMQNIKKSLLLLLLGGCEQNLENGSHIRGDINMLLVGDPSTAKSQLLRYVLRISPLAIATTGRGSSGVGLTAAVTTDKDSGERRLEAGAMVLADRGVVCIDEFDKMSDGDRVAIHEAMEQQTVTIAKAGIHATLNSRCSVVAAANPIYGRYDSSRPPHHNIALPDSLLSRFDLLYIVTDISNDERDRDLSQHVLNMHRYIPPGLDPGQPVDDLLDSSLVDKLIYGNTESGSAASQSKQSNDSNSTISQEKDCPVYEQFNEFSTEGIPSIQLNSSRKKGQKNQKPQILSTLFLRRYIYYAKSLFKPRMEKSSAEILAKVYADLRNQATIAASGMGSRSKANATTSPITPRTLENLIRLATAHAKARLSNVVEDKDALAAKDLLSYALFREDLNQTNEENTTTEKSKDKHKKKKVRVDENDQEIYGINQNGEIPSSPNLESETHNNQSKKEEISEALYNLFIKCFQKATSTGQLSLLSSSSENESGWSISNQVLNAVNFELEKIHPTNPKFTLSQVISALENLQQDNRVFISDDYVYMI</sequence>
<dbReference type="Pfam" id="PF17855">
    <property type="entry name" value="MCM_lid"/>
    <property type="match status" value="1"/>
</dbReference>
<comment type="catalytic activity">
    <reaction evidence="11">
        <text>ATP + H2O = ADP + phosphate + H(+)</text>
        <dbReference type="Rhea" id="RHEA:13065"/>
        <dbReference type="ChEBI" id="CHEBI:15377"/>
        <dbReference type="ChEBI" id="CHEBI:15378"/>
        <dbReference type="ChEBI" id="CHEBI:30616"/>
        <dbReference type="ChEBI" id="CHEBI:43474"/>
        <dbReference type="ChEBI" id="CHEBI:456216"/>
        <dbReference type="EC" id="3.6.4.12"/>
    </reaction>
</comment>
<evidence type="ECO:0000256" key="2">
    <source>
        <dbReference type="ARBA" id="ARBA00008010"/>
    </source>
</evidence>
<dbReference type="InterPro" id="IPR027417">
    <property type="entry name" value="P-loop_NTPase"/>
</dbReference>
<dbReference type="SMART" id="SM00382">
    <property type="entry name" value="AAA"/>
    <property type="match status" value="1"/>
</dbReference>
<feature type="compositionally biased region" description="Polar residues" evidence="12">
    <location>
        <begin position="609"/>
        <end position="627"/>
    </location>
</feature>
<feature type="region of interest" description="Disordered" evidence="12">
    <location>
        <begin position="322"/>
        <end position="346"/>
    </location>
</feature>
<dbReference type="InterPro" id="IPR008046">
    <property type="entry name" value="Mcm3"/>
</dbReference>
<dbReference type="InterPro" id="IPR003593">
    <property type="entry name" value="AAA+_ATPase"/>
</dbReference>
<dbReference type="OrthoDB" id="1882346at2759"/>
<comment type="subcellular location">
    <subcellularLocation>
        <location evidence="1 11">Nucleus</location>
    </subcellularLocation>
</comment>
<feature type="region of interest" description="Disordered" evidence="12">
    <location>
        <begin position="609"/>
        <end position="628"/>
    </location>
</feature>
<dbReference type="GO" id="GO:0005656">
    <property type="term" value="C:nuclear pre-replicative complex"/>
    <property type="evidence" value="ECO:0007669"/>
    <property type="project" value="UniProtKB-ARBA"/>
</dbReference>
<dbReference type="EC" id="3.6.4.12" evidence="11"/>
<keyword evidence="3 11" id="KW-0235">DNA replication</keyword>
<dbReference type="GO" id="GO:0005524">
    <property type="term" value="F:ATP binding"/>
    <property type="evidence" value="ECO:0007669"/>
    <property type="project" value="UniProtKB-UniRule"/>
</dbReference>
<evidence type="ECO:0000256" key="6">
    <source>
        <dbReference type="ARBA" id="ARBA00022806"/>
    </source>
</evidence>
<dbReference type="GO" id="GO:0042555">
    <property type="term" value="C:MCM complex"/>
    <property type="evidence" value="ECO:0007669"/>
    <property type="project" value="UniProtKB-UniRule"/>
</dbReference>
<comment type="function">
    <text evidence="11">Acts as component of the MCM2-7 complex (MCM complex) which is the replicative helicase essential for 'once per cell cycle' DNA replication initiation and elongation in eukaryotic cells. The active ATPase sites in the MCM2-7 ring are formed through the interaction surfaces of two neighboring subunits such that a critical structure of a conserved arginine finger motif is provided in trans relative to the ATP-binding site of the Walker A box of the adjacent subunit. The six ATPase active sites, however, are likely to contribute differentially to the complex helicase activity.</text>
</comment>
<feature type="region of interest" description="Disordered" evidence="12">
    <location>
        <begin position="775"/>
        <end position="828"/>
    </location>
</feature>
<dbReference type="PANTHER" id="PTHR11630">
    <property type="entry name" value="DNA REPLICATION LICENSING FACTOR MCM FAMILY MEMBER"/>
    <property type="match status" value="1"/>
</dbReference>
<dbReference type="InterPro" id="IPR031327">
    <property type="entry name" value="MCM"/>
</dbReference>